<name>A0A9E1GK30_9FIRM</name>
<feature type="region of interest" description="Disordered" evidence="1">
    <location>
        <begin position="170"/>
        <end position="230"/>
    </location>
</feature>
<comment type="caution">
    <text evidence="3">The sequence shown here is derived from an EMBL/GenBank/DDBJ whole genome shotgun (WGS) entry which is preliminary data.</text>
</comment>
<evidence type="ECO:0000313" key="3">
    <source>
        <dbReference type="EMBL" id="MBS6621769.1"/>
    </source>
</evidence>
<proteinExistence type="predicted"/>
<accession>A0A9E1GK30</accession>
<protein>
    <recommendedName>
        <fullName evidence="2">Phage neck terminator protein gp12-like domain-containing protein</fullName>
    </recommendedName>
</protein>
<evidence type="ECO:0000259" key="2">
    <source>
        <dbReference type="Pfam" id="PF23961"/>
    </source>
</evidence>
<dbReference type="Pfam" id="PF23961">
    <property type="entry name" value="Phage_tail_terminator_9"/>
    <property type="match status" value="1"/>
</dbReference>
<reference evidence="3" key="1">
    <citation type="submission" date="2021-02" db="EMBL/GenBank/DDBJ databases">
        <title>Infant gut strain persistence is associated with maternal origin, phylogeny, and functional potential including surface adhesion and iron acquisition.</title>
        <authorList>
            <person name="Lou Y.C."/>
        </authorList>
    </citation>
    <scope>NUCLEOTIDE SEQUENCE</scope>
    <source>
        <strain evidence="3">L2_039_000G1_dasL2_039_000G1_maxbin2.maxbin.077</strain>
    </source>
</reference>
<dbReference type="AlphaFoldDB" id="A0A9E1GK30"/>
<dbReference type="Proteomes" id="UP000811365">
    <property type="component" value="Unassembled WGS sequence"/>
</dbReference>
<dbReference type="InterPro" id="IPR057087">
    <property type="entry name" value="Gp12-like"/>
</dbReference>
<dbReference type="EMBL" id="JAGZYH010000019">
    <property type="protein sequence ID" value="MBS6621769.1"/>
    <property type="molecule type" value="Genomic_DNA"/>
</dbReference>
<feature type="domain" description="Phage neck terminator protein gp12-like" evidence="2">
    <location>
        <begin position="9"/>
        <end position="157"/>
    </location>
</feature>
<evidence type="ECO:0000256" key="1">
    <source>
        <dbReference type="SAM" id="MobiDB-lite"/>
    </source>
</evidence>
<organism evidence="3 4">
    <name type="scientific">Faecalibacterium prausnitzii</name>
    <dbReference type="NCBI Taxonomy" id="853"/>
    <lineage>
        <taxon>Bacteria</taxon>
        <taxon>Bacillati</taxon>
        <taxon>Bacillota</taxon>
        <taxon>Clostridia</taxon>
        <taxon>Eubacteriales</taxon>
        <taxon>Oscillospiraceae</taxon>
        <taxon>Faecalibacterium</taxon>
    </lineage>
</organism>
<sequence length="245" mass="26974">MRVGQAKELFRALTQQYFGGANVVFANQSRTAKQKEPLVVLTPGNVHRPQAPNYTFVDGEVVGHYLSRFSITVDLFTNGSPVVDEVSGKVVAYEDNAVDDMLSFADFLNSEHTVQWSHQNDVSILIDGDVLNLTGVVNDTSYEFRSRLTVQFYFTQKAVGASTALLESSLQYPTGEKDPETQEPTYTPTEPPETDSKSGPWGDEEEPIVVPTFEPSASGGGTEELAKEETGYFTEVEIKEETGNE</sequence>
<evidence type="ECO:0000313" key="4">
    <source>
        <dbReference type="Proteomes" id="UP000811365"/>
    </source>
</evidence>
<gene>
    <name evidence="3" type="ORF">KH315_06340</name>
</gene>